<gene>
    <name evidence="2" type="ORF">BJ508DRAFT_365545</name>
</gene>
<sequence length="501" mass="55677">MSIPVMDSEQAASTLASCLVVAKSSTHTELPAGASDEKVANKETIISSAPQRTLETSGTIQKHDYIEKCEVQVASPHDAEGTEEFQDLSVFLDAERSAFAENYTFVAMIRLTFKAGYNVKQASSGRTKSMLAYLHQGGQDSTSSPFSIDISFPSELPSNWFSLNERDMKIEDGKLLIGRKGIQLPWSKIEKGELIRCKEEQYLKRIKSLEEARLSLEVDMEPIDDILATSGHKYFESFDIKLKGLARPSSNPITAPSGTNTCTCPPSPNQSWPGSRSPGKYNPFKTIFRYLSKTSPSHSAGLLQNSQSNQETKAASLPNTAAVHTPTCPKAEKYDIQDDADSQSAAVVAEPQNVIIESIRICCNDAFYLQMISLEPATATEGTILRLTGEVPIIVRYSDKKESEDEASVPGVHCLDLRKDNSRLSIRDSFLDFLDAQGPYYRKHIDADLQPGERWIYYGLKKELIIRLPPGSYEDFKVELLYDRYGRSSMELVRRIPEAGK</sequence>
<evidence type="ECO:0000313" key="2">
    <source>
        <dbReference type="EMBL" id="RPA75619.1"/>
    </source>
</evidence>
<organism evidence="2 3">
    <name type="scientific">Ascobolus immersus RN42</name>
    <dbReference type="NCBI Taxonomy" id="1160509"/>
    <lineage>
        <taxon>Eukaryota</taxon>
        <taxon>Fungi</taxon>
        <taxon>Dikarya</taxon>
        <taxon>Ascomycota</taxon>
        <taxon>Pezizomycotina</taxon>
        <taxon>Pezizomycetes</taxon>
        <taxon>Pezizales</taxon>
        <taxon>Ascobolaceae</taxon>
        <taxon>Ascobolus</taxon>
    </lineage>
</organism>
<evidence type="ECO:0000313" key="3">
    <source>
        <dbReference type="Proteomes" id="UP000275078"/>
    </source>
</evidence>
<reference evidence="2 3" key="1">
    <citation type="journal article" date="2018" name="Nat. Ecol. Evol.">
        <title>Pezizomycetes genomes reveal the molecular basis of ectomycorrhizal truffle lifestyle.</title>
        <authorList>
            <person name="Murat C."/>
            <person name="Payen T."/>
            <person name="Noel B."/>
            <person name="Kuo A."/>
            <person name="Morin E."/>
            <person name="Chen J."/>
            <person name="Kohler A."/>
            <person name="Krizsan K."/>
            <person name="Balestrini R."/>
            <person name="Da Silva C."/>
            <person name="Montanini B."/>
            <person name="Hainaut M."/>
            <person name="Levati E."/>
            <person name="Barry K.W."/>
            <person name="Belfiori B."/>
            <person name="Cichocki N."/>
            <person name="Clum A."/>
            <person name="Dockter R.B."/>
            <person name="Fauchery L."/>
            <person name="Guy J."/>
            <person name="Iotti M."/>
            <person name="Le Tacon F."/>
            <person name="Lindquist E.A."/>
            <person name="Lipzen A."/>
            <person name="Malagnac F."/>
            <person name="Mello A."/>
            <person name="Molinier V."/>
            <person name="Miyauchi S."/>
            <person name="Poulain J."/>
            <person name="Riccioni C."/>
            <person name="Rubini A."/>
            <person name="Sitrit Y."/>
            <person name="Splivallo R."/>
            <person name="Traeger S."/>
            <person name="Wang M."/>
            <person name="Zifcakova L."/>
            <person name="Wipf D."/>
            <person name="Zambonelli A."/>
            <person name="Paolocci F."/>
            <person name="Nowrousian M."/>
            <person name="Ottonello S."/>
            <person name="Baldrian P."/>
            <person name="Spatafora J.W."/>
            <person name="Henrissat B."/>
            <person name="Nagy L.G."/>
            <person name="Aury J.M."/>
            <person name="Wincker P."/>
            <person name="Grigoriev I.V."/>
            <person name="Bonfante P."/>
            <person name="Martin F.M."/>
        </authorList>
    </citation>
    <scope>NUCLEOTIDE SEQUENCE [LARGE SCALE GENOMIC DNA]</scope>
    <source>
        <strain evidence="2 3">RN42</strain>
    </source>
</reference>
<accession>A0A3N4HPF5</accession>
<feature type="region of interest" description="Disordered" evidence="1">
    <location>
        <begin position="251"/>
        <end position="278"/>
    </location>
</feature>
<dbReference type="EMBL" id="ML119760">
    <property type="protein sequence ID" value="RPA75619.1"/>
    <property type="molecule type" value="Genomic_DNA"/>
</dbReference>
<keyword evidence="3" id="KW-1185">Reference proteome</keyword>
<proteinExistence type="predicted"/>
<dbReference type="Proteomes" id="UP000275078">
    <property type="component" value="Unassembled WGS sequence"/>
</dbReference>
<dbReference type="AlphaFoldDB" id="A0A3N4HPF5"/>
<evidence type="ECO:0000256" key="1">
    <source>
        <dbReference type="SAM" id="MobiDB-lite"/>
    </source>
</evidence>
<protein>
    <submittedName>
        <fullName evidence="2">Uncharacterized protein</fullName>
    </submittedName>
</protein>
<name>A0A3N4HPF5_ASCIM</name>
<feature type="compositionally biased region" description="Polar residues" evidence="1">
    <location>
        <begin position="251"/>
        <end position="274"/>
    </location>
</feature>
<feature type="region of interest" description="Disordered" evidence="1">
    <location>
        <begin position="298"/>
        <end position="319"/>
    </location>
</feature>